<name>A0AC60PST3_IXOPE</name>
<sequence length="138" mass="15284">MDLVATLLATKTRIRASTRALIPPCTARVPPGLSRLQEVLLRRIRTGCAITPAVLSSWRGDHSRIPPACPHCPAPADQVDVRHLIWTCPGIRADREHYVLQAGIRWDDPEAYKTWTTNNACARSLLDFVHTAGLPAFL</sequence>
<gene>
    <name evidence="1" type="ORF">HPB47_000060</name>
</gene>
<proteinExistence type="predicted"/>
<dbReference type="EMBL" id="JABSTQ010010004">
    <property type="protein sequence ID" value="KAG0424199.1"/>
    <property type="molecule type" value="Genomic_DNA"/>
</dbReference>
<organism evidence="1 2">
    <name type="scientific">Ixodes persulcatus</name>
    <name type="common">Taiga tick</name>
    <dbReference type="NCBI Taxonomy" id="34615"/>
    <lineage>
        <taxon>Eukaryota</taxon>
        <taxon>Metazoa</taxon>
        <taxon>Ecdysozoa</taxon>
        <taxon>Arthropoda</taxon>
        <taxon>Chelicerata</taxon>
        <taxon>Arachnida</taxon>
        <taxon>Acari</taxon>
        <taxon>Parasitiformes</taxon>
        <taxon>Ixodida</taxon>
        <taxon>Ixodoidea</taxon>
        <taxon>Ixodidae</taxon>
        <taxon>Ixodinae</taxon>
        <taxon>Ixodes</taxon>
    </lineage>
</organism>
<comment type="caution">
    <text evidence="1">The sequence shown here is derived from an EMBL/GenBank/DDBJ whole genome shotgun (WGS) entry which is preliminary data.</text>
</comment>
<evidence type="ECO:0000313" key="1">
    <source>
        <dbReference type="EMBL" id="KAG0424199.1"/>
    </source>
</evidence>
<keyword evidence="2" id="KW-1185">Reference proteome</keyword>
<evidence type="ECO:0000313" key="2">
    <source>
        <dbReference type="Proteomes" id="UP000805193"/>
    </source>
</evidence>
<protein>
    <submittedName>
        <fullName evidence="1">Uncharacterized protein</fullName>
    </submittedName>
</protein>
<dbReference type="Proteomes" id="UP000805193">
    <property type="component" value="Unassembled WGS sequence"/>
</dbReference>
<accession>A0AC60PST3</accession>
<reference evidence="1 2" key="1">
    <citation type="journal article" date="2020" name="Cell">
        <title>Large-Scale Comparative Analyses of Tick Genomes Elucidate Their Genetic Diversity and Vector Capacities.</title>
        <authorList>
            <consortium name="Tick Genome and Microbiome Consortium (TIGMIC)"/>
            <person name="Jia N."/>
            <person name="Wang J."/>
            <person name="Shi W."/>
            <person name="Du L."/>
            <person name="Sun Y."/>
            <person name="Zhan W."/>
            <person name="Jiang J.F."/>
            <person name="Wang Q."/>
            <person name="Zhang B."/>
            <person name="Ji P."/>
            <person name="Bell-Sakyi L."/>
            <person name="Cui X.M."/>
            <person name="Yuan T.T."/>
            <person name="Jiang B.G."/>
            <person name="Yang W.F."/>
            <person name="Lam T.T."/>
            <person name="Chang Q.C."/>
            <person name="Ding S.J."/>
            <person name="Wang X.J."/>
            <person name="Zhu J.G."/>
            <person name="Ruan X.D."/>
            <person name="Zhao L."/>
            <person name="Wei J.T."/>
            <person name="Ye R.Z."/>
            <person name="Que T.C."/>
            <person name="Du C.H."/>
            <person name="Zhou Y.H."/>
            <person name="Cheng J.X."/>
            <person name="Dai P.F."/>
            <person name="Guo W.B."/>
            <person name="Han X.H."/>
            <person name="Huang E.J."/>
            <person name="Li L.F."/>
            <person name="Wei W."/>
            <person name="Gao Y.C."/>
            <person name="Liu J.Z."/>
            <person name="Shao H.Z."/>
            <person name="Wang X."/>
            <person name="Wang C.C."/>
            <person name="Yang T.C."/>
            <person name="Huo Q.B."/>
            <person name="Li W."/>
            <person name="Chen H.Y."/>
            <person name="Chen S.E."/>
            <person name="Zhou L.G."/>
            <person name="Ni X.B."/>
            <person name="Tian J.H."/>
            <person name="Sheng Y."/>
            <person name="Liu T."/>
            <person name="Pan Y.S."/>
            <person name="Xia L.Y."/>
            <person name="Li J."/>
            <person name="Zhao F."/>
            <person name="Cao W.C."/>
        </authorList>
    </citation>
    <scope>NUCLEOTIDE SEQUENCE [LARGE SCALE GENOMIC DNA]</scope>
    <source>
        <strain evidence="1">Iper-2018</strain>
    </source>
</reference>